<keyword evidence="6" id="KW-1185">Reference proteome</keyword>
<dbReference type="AlphaFoldDB" id="A0A2G9TSX6"/>
<comment type="similarity">
    <text evidence="1">Belongs to the Gfa family.</text>
</comment>
<evidence type="ECO:0000259" key="4">
    <source>
        <dbReference type="PROSITE" id="PS51891"/>
    </source>
</evidence>
<dbReference type="GO" id="GO:0016846">
    <property type="term" value="F:carbon-sulfur lyase activity"/>
    <property type="evidence" value="ECO:0007669"/>
    <property type="project" value="InterPro"/>
</dbReference>
<organism evidence="5 6">
    <name type="scientific">Teladorsagia circumcincta</name>
    <name type="common">Brown stomach worm</name>
    <name type="synonym">Ostertagia circumcincta</name>
    <dbReference type="NCBI Taxonomy" id="45464"/>
    <lineage>
        <taxon>Eukaryota</taxon>
        <taxon>Metazoa</taxon>
        <taxon>Ecdysozoa</taxon>
        <taxon>Nematoda</taxon>
        <taxon>Chromadorea</taxon>
        <taxon>Rhabditida</taxon>
        <taxon>Rhabditina</taxon>
        <taxon>Rhabditomorpha</taxon>
        <taxon>Strongyloidea</taxon>
        <taxon>Trichostrongylidae</taxon>
        <taxon>Teladorsagia</taxon>
    </lineage>
</organism>
<feature type="non-terminal residue" evidence="5">
    <location>
        <position position="72"/>
    </location>
</feature>
<evidence type="ECO:0000313" key="5">
    <source>
        <dbReference type="EMBL" id="PIO61116.1"/>
    </source>
</evidence>
<dbReference type="PANTHER" id="PTHR28620:SF1">
    <property type="entry name" value="CENP-V_GFA DOMAIN-CONTAINING PROTEIN"/>
    <property type="match status" value="1"/>
</dbReference>
<dbReference type="SUPFAM" id="SSF51316">
    <property type="entry name" value="Mss4-like"/>
    <property type="match status" value="1"/>
</dbReference>
<proteinExistence type="inferred from homology"/>
<dbReference type="GO" id="GO:0046872">
    <property type="term" value="F:metal ion binding"/>
    <property type="evidence" value="ECO:0007669"/>
    <property type="project" value="UniProtKB-KW"/>
</dbReference>
<evidence type="ECO:0000256" key="2">
    <source>
        <dbReference type="ARBA" id="ARBA00022723"/>
    </source>
</evidence>
<name>A0A2G9TSX6_TELCI</name>
<reference evidence="5 6" key="1">
    <citation type="submission" date="2015-09" db="EMBL/GenBank/DDBJ databases">
        <title>Draft genome of the parasitic nematode Teladorsagia circumcincta isolate WARC Sus (inbred).</title>
        <authorList>
            <person name="Mitreva M."/>
        </authorList>
    </citation>
    <scope>NUCLEOTIDE SEQUENCE [LARGE SCALE GENOMIC DNA]</scope>
    <source>
        <strain evidence="5 6">S</strain>
    </source>
</reference>
<dbReference type="InterPro" id="IPR006913">
    <property type="entry name" value="CENP-V/GFA"/>
</dbReference>
<feature type="non-terminal residue" evidence="5">
    <location>
        <position position="1"/>
    </location>
</feature>
<dbReference type="InterPro" id="IPR052355">
    <property type="entry name" value="CENP-V-like"/>
</dbReference>
<accession>A0A2G9TSX6</accession>
<sequence length="72" mass="7719">SCLSSPGRASTLGAITSVLCGIPLLFANTAAFAQGEEYLTTYTFNTHRAKHKFCSICGVQSFYVPRSNPDSI</sequence>
<dbReference type="Gene3D" id="2.170.150.70">
    <property type="match status" value="1"/>
</dbReference>
<feature type="domain" description="CENP-V/GFA" evidence="4">
    <location>
        <begin position="1"/>
        <end position="72"/>
    </location>
</feature>
<dbReference type="OrthoDB" id="2993351at2759"/>
<gene>
    <name evidence="5" type="ORF">TELCIR_17369</name>
</gene>
<dbReference type="PANTHER" id="PTHR28620">
    <property type="entry name" value="CENTROMERE PROTEIN V"/>
    <property type="match status" value="1"/>
</dbReference>
<keyword evidence="3" id="KW-0862">Zinc</keyword>
<dbReference type="PROSITE" id="PS51891">
    <property type="entry name" value="CENP_V_GFA"/>
    <property type="match status" value="1"/>
</dbReference>
<dbReference type="InterPro" id="IPR011057">
    <property type="entry name" value="Mss4-like_sf"/>
</dbReference>
<dbReference type="Proteomes" id="UP000230423">
    <property type="component" value="Unassembled WGS sequence"/>
</dbReference>
<evidence type="ECO:0000256" key="1">
    <source>
        <dbReference type="ARBA" id="ARBA00005495"/>
    </source>
</evidence>
<dbReference type="EMBL" id="KZ354181">
    <property type="protein sequence ID" value="PIO61116.1"/>
    <property type="molecule type" value="Genomic_DNA"/>
</dbReference>
<evidence type="ECO:0000313" key="6">
    <source>
        <dbReference type="Proteomes" id="UP000230423"/>
    </source>
</evidence>
<protein>
    <recommendedName>
        <fullName evidence="4">CENP-V/GFA domain-containing protein</fullName>
    </recommendedName>
</protein>
<evidence type="ECO:0000256" key="3">
    <source>
        <dbReference type="ARBA" id="ARBA00022833"/>
    </source>
</evidence>
<keyword evidence="2" id="KW-0479">Metal-binding</keyword>